<feature type="domain" description="Ferrous iron transporter FeoA-like" evidence="2">
    <location>
        <begin position="1"/>
        <end position="73"/>
    </location>
</feature>
<organism evidence="3">
    <name type="scientific">hydrothermal vent metagenome</name>
    <dbReference type="NCBI Taxonomy" id="652676"/>
    <lineage>
        <taxon>unclassified sequences</taxon>
        <taxon>metagenomes</taxon>
        <taxon>ecological metagenomes</taxon>
    </lineage>
</organism>
<dbReference type="InterPro" id="IPR038157">
    <property type="entry name" value="FeoA_core_dom"/>
</dbReference>
<evidence type="ECO:0000313" key="3">
    <source>
        <dbReference type="EMBL" id="SFV74748.1"/>
    </source>
</evidence>
<keyword evidence="1" id="KW-0408">Iron</keyword>
<proteinExistence type="predicted"/>
<protein>
    <recommendedName>
        <fullName evidence="2">Ferrous iron transporter FeoA-like domain-containing protein</fullName>
    </recommendedName>
</protein>
<dbReference type="InterPro" id="IPR052713">
    <property type="entry name" value="FeoA"/>
</dbReference>
<dbReference type="SUPFAM" id="SSF50037">
    <property type="entry name" value="C-terminal domain of transcriptional repressors"/>
    <property type="match status" value="1"/>
</dbReference>
<dbReference type="SMART" id="SM00899">
    <property type="entry name" value="FeoA"/>
    <property type="match status" value="1"/>
</dbReference>
<gene>
    <name evidence="3" type="ORF">MNB_SM-3-1463</name>
</gene>
<evidence type="ECO:0000259" key="2">
    <source>
        <dbReference type="SMART" id="SM00899"/>
    </source>
</evidence>
<reference evidence="3" key="1">
    <citation type="submission" date="2016-10" db="EMBL/GenBank/DDBJ databases">
        <authorList>
            <person name="de Groot N.N."/>
        </authorList>
    </citation>
    <scope>NUCLEOTIDE SEQUENCE</scope>
</reference>
<dbReference type="Pfam" id="PF04023">
    <property type="entry name" value="FeoA"/>
    <property type="match status" value="1"/>
</dbReference>
<dbReference type="Gene3D" id="2.30.30.90">
    <property type="match status" value="1"/>
</dbReference>
<dbReference type="PANTHER" id="PTHR42954">
    <property type="entry name" value="FE(2+) TRANSPORT PROTEIN A"/>
    <property type="match status" value="1"/>
</dbReference>
<dbReference type="EMBL" id="FPHP01000003">
    <property type="protein sequence ID" value="SFV74748.1"/>
    <property type="molecule type" value="Genomic_DNA"/>
</dbReference>
<sequence>MNIFECSQGCKAKVVKIDAQGELKQRLLSFGIIKGAEIEVLTYAPAKATIEIQVAKMKIALRSEEAKLIQIQKVA</sequence>
<dbReference type="InterPro" id="IPR007167">
    <property type="entry name" value="Fe-transptr_FeoA-like"/>
</dbReference>
<name>A0A1W1D2G8_9ZZZZ</name>
<dbReference type="InterPro" id="IPR008988">
    <property type="entry name" value="Transcriptional_repressor_C"/>
</dbReference>
<dbReference type="AlphaFoldDB" id="A0A1W1D2G8"/>
<dbReference type="GO" id="GO:0046914">
    <property type="term" value="F:transition metal ion binding"/>
    <property type="evidence" value="ECO:0007669"/>
    <property type="project" value="InterPro"/>
</dbReference>
<accession>A0A1W1D2G8</accession>
<evidence type="ECO:0000256" key="1">
    <source>
        <dbReference type="ARBA" id="ARBA00023004"/>
    </source>
</evidence>
<dbReference type="PANTHER" id="PTHR42954:SF2">
    <property type="entry name" value="FE(2+) TRANSPORT PROTEIN A"/>
    <property type="match status" value="1"/>
</dbReference>